<feature type="domain" description="Right handed beta helix" evidence="2">
    <location>
        <begin position="127"/>
        <end position="228"/>
    </location>
</feature>
<accession>A0A1X0YB04</accession>
<sequence length="282" mass="31895">MRLCRRLLILLLLLPGACARPQPPVLTFGDHVIAGAETWSGEVRISGVVTVKKTGLLTILPGTRVLFAKVDRDGDGIGDAELLVEGRLVARGRSEQPILFSSAEQEPAPADWKYLYLDFARPAEISHLISEYAYSGIQIHFSKAQLTDSEFRYNIDGVRFSTVNLELARNLIHHNRNGLRYEERRSTGRVHHNTIRDNDVGLFVVTRSSGRVLVEQNNIVNNREYQVKFGLQQRRNVAFPRNWWGTTDPRTIQRQFFDHRFDGTLGRAEAPQFLLAPVPGTP</sequence>
<evidence type="ECO:0000259" key="2">
    <source>
        <dbReference type="Pfam" id="PF13229"/>
    </source>
</evidence>
<dbReference type="EMBL" id="NAAD01000003">
    <property type="protein sequence ID" value="ORJ62381.1"/>
    <property type="molecule type" value="Genomic_DNA"/>
</dbReference>
<dbReference type="STRING" id="1969733.B5V00_03585"/>
<dbReference type="Gene3D" id="2.160.20.10">
    <property type="entry name" value="Single-stranded right-handed beta-helix, Pectin lyase-like"/>
    <property type="match status" value="1"/>
</dbReference>
<dbReference type="Pfam" id="PF13229">
    <property type="entry name" value="Beta_helix"/>
    <property type="match status" value="1"/>
</dbReference>
<organism evidence="3 4">
    <name type="scientific">Geothermobacter hydrogeniphilus</name>
    <dbReference type="NCBI Taxonomy" id="1969733"/>
    <lineage>
        <taxon>Bacteria</taxon>
        <taxon>Pseudomonadati</taxon>
        <taxon>Thermodesulfobacteriota</taxon>
        <taxon>Desulfuromonadia</taxon>
        <taxon>Desulfuromonadales</taxon>
        <taxon>Geothermobacteraceae</taxon>
        <taxon>Geothermobacter</taxon>
    </lineage>
</organism>
<dbReference type="RefSeq" id="WP_085009394.1">
    <property type="nucleotide sequence ID" value="NZ_NAAD01000003.1"/>
</dbReference>
<comment type="caution">
    <text evidence="3">The sequence shown here is derived from an EMBL/GenBank/DDBJ whole genome shotgun (WGS) entry which is preliminary data.</text>
</comment>
<keyword evidence="1" id="KW-0732">Signal</keyword>
<dbReference type="AlphaFoldDB" id="A0A1X0YB04"/>
<reference evidence="3 4" key="1">
    <citation type="submission" date="2017-03" db="EMBL/GenBank/DDBJ databases">
        <title>Genome sequence of Geothermobacter sp. EPR-M, Deep-Sea Iron Reducer.</title>
        <authorList>
            <person name="Tully B."/>
            <person name="Savalia P."/>
            <person name="Abuyen K."/>
            <person name="Baughan C."/>
            <person name="Romero E."/>
            <person name="Ronkowski C."/>
            <person name="Torres B."/>
            <person name="Tremblay J."/>
            <person name="Trujillo A."/>
            <person name="Tyler M."/>
            <person name="Perez-Rodriguez I."/>
            <person name="Amend J."/>
        </authorList>
    </citation>
    <scope>NUCLEOTIDE SEQUENCE [LARGE SCALE GENOMIC DNA]</scope>
    <source>
        <strain evidence="3 4">EPR-M</strain>
    </source>
</reference>
<dbReference type="InterPro" id="IPR039448">
    <property type="entry name" value="Beta_helix"/>
</dbReference>
<feature type="chain" id="PRO_5013366770" description="Right handed beta helix domain-containing protein" evidence="1">
    <location>
        <begin position="20"/>
        <end position="282"/>
    </location>
</feature>
<keyword evidence="4" id="KW-1185">Reference proteome</keyword>
<dbReference type="Proteomes" id="UP000193136">
    <property type="component" value="Unassembled WGS sequence"/>
</dbReference>
<name>A0A1X0YB04_9BACT</name>
<dbReference type="InterPro" id="IPR011050">
    <property type="entry name" value="Pectin_lyase_fold/virulence"/>
</dbReference>
<evidence type="ECO:0000313" key="4">
    <source>
        <dbReference type="Proteomes" id="UP000193136"/>
    </source>
</evidence>
<evidence type="ECO:0000313" key="3">
    <source>
        <dbReference type="EMBL" id="ORJ62381.1"/>
    </source>
</evidence>
<dbReference type="OrthoDB" id="5401272at2"/>
<feature type="signal peptide" evidence="1">
    <location>
        <begin position="1"/>
        <end position="19"/>
    </location>
</feature>
<proteinExistence type="predicted"/>
<protein>
    <recommendedName>
        <fullName evidence="2">Right handed beta helix domain-containing protein</fullName>
    </recommendedName>
</protein>
<dbReference type="SUPFAM" id="SSF51126">
    <property type="entry name" value="Pectin lyase-like"/>
    <property type="match status" value="1"/>
</dbReference>
<gene>
    <name evidence="3" type="ORF">B5V00_03585</name>
</gene>
<evidence type="ECO:0000256" key="1">
    <source>
        <dbReference type="SAM" id="SignalP"/>
    </source>
</evidence>
<dbReference type="InterPro" id="IPR012334">
    <property type="entry name" value="Pectin_lyas_fold"/>
</dbReference>